<gene>
    <name evidence="14" type="ORF">C7455_101968</name>
</gene>
<dbReference type="GO" id="GO:0042732">
    <property type="term" value="P:D-xylose metabolic process"/>
    <property type="evidence" value="ECO:0007669"/>
    <property type="project" value="InterPro"/>
</dbReference>
<keyword evidence="15" id="KW-1185">Reference proteome</keyword>
<dbReference type="AlphaFoldDB" id="A0A316GP53"/>
<evidence type="ECO:0000256" key="3">
    <source>
        <dbReference type="ARBA" id="ARBA00022692"/>
    </source>
</evidence>
<keyword evidence="11" id="KW-0456">Lyase</keyword>
<proteinExistence type="predicted"/>
<keyword evidence="7" id="KW-0520">NAD</keyword>
<evidence type="ECO:0000256" key="7">
    <source>
        <dbReference type="ARBA" id="ARBA00023027"/>
    </source>
</evidence>
<evidence type="ECO:0000256" key="2">
    <source>
        <dbReference type="ARBA" id="ARBA00004323"/>
    </source>
</evidence>
<evidence type="ECO:0000256" key="8">
    <source>
        <dbReference type="ARBA" id="ARBA00023034"/>
    </source>
</evidence>
<dbReference type="InterPro" id="IPR036291">
    <property type="entry name" value="NAD(P)-bd_dom_sf"/>
</dbReference>
<dbReference type="EMBL" id="QGGW01000001">
    <property type="protein sequence ID" value="PWK62927.1"/>
    <property type="molecule type" value="Genomic_DNA"/>
</dbReference>
<dbReference type="CDD" id="cd05230">
    <property type="entry name" value="UGD_SDR_e"/>
    <property type="match status" value="1"/>
</dbReference>
<protein>
    <submittedName>
        <fullName evidence="14">UDP-glucuronate decarboxylase</fullName>
    </submittedName>
</protein>
<dbReference type="Gene3D" id="3.40.50.720">
    <property type="entry name" value="NAD(P)-binding Rossmann-like Domain"/>
    <property type="match status" value="1"/>
</dbReference>
<dbReference type="Pfam" id="PF01370">
    <property type="entry name" value="Epimerase"/>
    <property type="match status" value="1"/>
</dbReference>
<comment type="cofactor">
    <cofactor evidence="1">
        <name>NAD(+)</name>
        <dbReference type="ChEBI" id="CHEBI:57540"/>
    </cofactor>
</comment>
<keyword evidence="4" id="KW-0210">Decarboxylase</keyword>
<evidence type="ECO:0000256" key="5">
    <source>
        <dbReference type="ARBA" id="ARBA00022968"/>
    </source>
</evidence>
<dbReference type="InterPro" id="IPR044516">
    <property type="entry name" value="UXS-like"/>
</dbReference>
<reference evidence="14 15" key="1">
    <citation type="submission" date="2018-05" db="EMBL/GenBank/DDBJ databases">
        <title>Genomic Encyclopedia of Type Strains, Phase IV (KMG-IV): sequencing the most valuable type-strain genomes for metagenomic binning, comparative biology and taxonomic classification.</title>
        <authorList>
            <person name="Goeker M."/>
        </authorList>
    </citation>
    <scope>NUCLEOTIDE SEQUENCE [LARGE SCALE GENOMIC DNA]</scope>
    <source>
        <strain evidence="14 15">DSM 16097</strain>
    </source>
</reference>
<evidence type="ECO:0000256" key="9">
    <source>
        <dbReference type="ARBA" id="ARBA00023136"/>
    </source>
</evidence>
<evidence type="ECO:0000256" key="12">
    <source>
        <dbReference type="ARBA" id="ARBA00037859"/>
    </source>
</evidence>
<feature type="domain" description="NAD-dependent epimerase/dehydratase" evidence="13">
    <location>
        <begin position="51"/>
        <end position="285"/>
    </location>
</feature>
<dbReference type="GO" id="GO:0048040">
    <property type="term" value="F:UDP-glucuronate decarboxylase activity"/>
    <property type="evidence" value="ECO:0007669"/>
    <property type="project" value="TreeGrafter"/>
</dbReference>
<comment type="caution">
    <text evidence="14">The sequence shown here is derived from an EMBL/GenBank/DDBJ whole genome shotgun (WGS) entry which is preliminary data.</text>
</comment>
<keyword evidence="6" id="KW-1133">Transmembrane helix</keyword>
<evidence type="ECO:0000256" key="10">
    <source>
        <dbReference type="ARBA" id="ARBA00023180"/>
    </source>
</evidence>
<dbReference type="UniPathway" id="UPA00796">
    <property type="reaction ID" value="UER00771"/>
</dbReference>
<keyword evidence="9" id="KW-0472">Membrane</keyword>
<keyword evidence="3" id="KW-0812">Transmembrane</keyword>
<evidence type="ECO:0000313" key="14">
    <source>
        <dbReference type="EMBL" id="PWK62927.1"/>
    </source>
</evidence>
<dbReference type="Proteomes" id="UP000245708">
    <property type="component" value="Unassembled WGS sequence"/>
</dbReference>
<evidence type="ECO:0000256" key="6">
    <source>
        <dbReference type="ARBA" id="ARBA00022989"/>
    </source>
</evidence>
<dbReference type="SUPFAM" id="SSF51735">
    <property type="entry name" value="NAD(P)-binding Rossmann-fold domains"/>
    <property type="match status" value="1"/>
</dbReference>
<dbReference type="GO" id="GO:0070403">
    <property type="term" value="F:NAD+ binding"/>
    <property type="evidence" value="ECO:0007669"/>
    <property type="project" value="InterPro"/>
</dbReference>
<comment type="subcellular location">
    <subcellularLocation>
        <location evidence="2">Golgi apparatus membrane</location>
        <topology evidence="2">Single-pass type II membrane protein</topology>
    </subcellularLocation>
    <subcellularLocation>
        <location evidence="12">Golgi apparatus</location>
        <location evidence="12">Golgi stack membrane</location>
    </subcellularLocation>
</comment>
<evidence type="ECO:0000259" key="13">
    <source>
        <dbReference type="Pfam" id="PF01370"/>
    </source>
</evidence>
<evidence type="ECO:0000256" key="11">
    <source>
        <dbReference type="ARBA" id="ARBA00023239"/>
    </source>
</evidence>
<dbReference type="PANTHER" id="PTHR43078">
    <property type="entry name" value="UDP-GLUCURONIC ACID DECARBOXYLASE-RELATED"/>
    <property type="match status" value="1"/>
</dbReference>
<keyword evidence="10" id="KW-0325">Glycoprotein</keyword>
<dbReference type="PANTHER" id="PTHR43078:SF6">
    <property type="entry name" value="UDP-GLUCURONIC ACID DECARBOXYLASE 1"/>
    <property type="match status" value="1"/>
</dbReference>
<sequence length="367" mass="40369">MSQYYAMQTIKELTHFAIATMLEPLEVPLCTASLLHGGGPTLWCEYGRVKILVTGAAGFLGSHLCDRLLAEGHEVTGIDNFLTGHARNLETALQDPAFSFVEHDVMAPFDGLHDQIYHLASPASPPLYQLDPIRTAKINFLGTLNALELARRTGARMLLASTSETYGDPEIHPQPETYNGNVNHTGPRACYDEGKRIAETLTFDFNRHHGVDVRVVRIFNTYGPRMNAEDGRVISSFISQALCGQDITVFGTGMQTRSFCYYDDLVDGLCRMMNTKETLGPVNLGNPEEITVLELARTIIDMTASLSGIASAALPQDDPKQRRPDITRARMLLGWEPTVPLRTGLARTIDHHVRLAGQNRQAAGHGA</sequence>
<keyword evidence="8" id="KW-0333">Golgi apparatus</keyword>
<name>A0A316GP53_9RHOB</name>
<evidence type="ECO:0000256" key="4">
    <source>
        <dbReference type="ARBA" id="ARBA00022793"/>
    </source>
</evidence>
<dbReference type="GO" id="GO:0005737">
    <property type="term" value="C:cytoplasm"/>
    <property type="evidence" value="ECO:0007669"/>
    <property type="project" value="TreeGrafter"/>
</dbReference>
<dbReference type="FunFam" id="3.40.50.720:FF:000065">
    <property type="entry name" value="UDP-glucuronic acid decarboxylase 1"/>
    <property type="match status" value="1"/>
</dbReference>
<dbReference type="GO" id="GO:0033320">
    <property type="term" value="P:UDP-D-xylose biosynthetic process"/>
    <property type="evidence" value="ECO:0007669"/>
    <property type="project" value="UniProtKB-UniPathway"/>
</dbReference>
<evidence type="ECO:0000256" key="1">
    <source>
        <dbReference type="ARBA" id="ARBA00001911"/>
    </source>
</evidence>
<evidence type="ECO:0000313" key="15">
    <source>
        <dbReference type="Proteomes" id="UP000245708"/>
    </source>
</evidence>
<keyword evidence="5" id="KW-0735">Signal-anchor</keyword>
<dbReference type="InterPro" id="IPR001509">
    <property type="entry name" value="Epimerase_deHydtase"/>
</dbReference>
<accession>A0A316GP53</accession>
<organism evidence="14 15">
    <name type="scientific">Roseicyclus mahoneyensis</name>
    <dbReference type="NCBI Taxonomy" id="164332"/>
    <lineage>
        <taxon>Bacteria</taxon>
        <taxon>Pseudomonadati</taxon>
        <taxon>Pseudomonadota</taxon>
        <taxon>Alphaproteobacteria</taxon>
        <taxon>Rhodobacterales</taxon>
        <taxon>Roseobacteraceae</taxon>
        <taxon>Roseicyclus</taxon>
    </lineage>
</organism>